<proteinExistence type="inferred from homology"/>
<dbReference type="Gene3D" id="3.90.1150.160">
    <property type="match status" value="1"/>
</dbReference>
<name>A0A1X2IYG3_9FUNG</name>
<dbReference type="PANTHER" id="PTHR43321">
    <property type="entry name" value="GLUTAMATE DECARBOXYLASE"/>
    <property type="match status" value="1"/>
</dbReference>
<dbReference type="NCBIfam" id="TIGR01788">
    <property type="entry name" value="Glu-decarb-GAD"/>
    <property type="match status" value="1"/>
</dbReference>
<dbReference type="EC" id="4.1.1.15" evidence="3 9"/>
<evidence type="ECO:0000256" key="1">
    <source>
        <dbReference type="ARBA" id="ARBA00001933"/>
    </source>
</evidence>
<comment type="similarity">
    <text evidence="2 8">Belongs to the group II decarboxylase family.</text>
</comment>
<dbReference type="Gene3D" id="3.40.640.10">
    <property type="entry name" value="Type I PLP-dependent aspartate aminotransferase-like (Major domain)"/>
    <property type="match status" value="1"/>
</dbReference>
<dbReference type="AlphaFoldDB" id="A0A1X2IYG3"/>
<dbReference type="PANTHER" id="PTHR43321:SF6">
    <property type="entry name" value="GLUTAMATE DECARBOXYLASE"/>
    <property type="match status" value="1"/>
</dbReference>
<feature type="region of interest" description="Disordered" evidence="10">
    <location>
        <begin position="1"/>
        <end position="25"/>
    </location>
</feature>
<comment type="caution">
    <text evidence="11">The sequence shown here is derived from an EMBL/GenBank/DDBJ whole genome shotgun (WGS) entry which is preliminary data.</text>
</comment>
<dbReference type="InterPro" id="IPR002129">
    <property type="entry name" value="PyrdxlP-dep_de-COase"/>
</dbReference>
<keyword evidence="9" id="KW-0210">Decarboxylase</keyword>
<gene>
    <name evidence="11" type="ORF">BCR42DRAFT_365681</name>
</gene>
<keyword evidence="12" id="KW-1185">Reference proteome</keyword>
<dbReference type="SUPFAM" id="SSF53383">
    <property type="entry name" value="PLP-dependent transferases"/>
    <property type="match status" value="1"/>
</dbReference>
<dbReference type="OrthoDB" id="5152799at2759"/>
<dbReference type="FunFam" id="3.40.640.10:FF:000017">
    <property type="entry name" value="Glutamate decarboxylase"/>
    <property type="match status" value="1"/>
</dbReference>
<sequence length="517" mass="58008">MVLLNFQVREDDQTPPPPQEAETMSQDQQFEYSNAIPVYGSHWSSKNLPKYEMPSFEMPPTVCYRMIKDELALDGNPALNLASFVTTYMDEEANHLMAETAAVNIIDIEMYPQAAALGGRCLNMLANLFHSPTTGDYSALGTSTIGSSEAVVLAVLAMKRKWQERRREKGLSTDKPNLVLGANCQVCWKKSLLYLEIEPREISVTQECLYMDSAKAVEEVDENTIGVAAILGSTYTGHYEDVKTLNKLLDQVCKEKDLDIGIHVDAASGGFVAPFIKPDLEWDFRLSRVVSINVSGHKYGMVYPGIGWCIWRNTECLPKSLVFYVNYLGSDQASFTMNFSKSAAPVVAQYYMFLRLGHAGYRRIIQNLVHIADHLAKKIVGTGRFALLSETEGRGLPLVAFRLKTKQPFDEFDLASKLRERGWIVPAYTMAPALDHMKMLRIVIREDMSLDRVDILIHDIEAALAALDLFDENMLNKAREHIQKYSHKSIGGHKAAASPEKMKHDAQTHGFSRTHVC</sequence>
<evidence type="ECO:0000256" key="2">
    <source>
        <dbReference type="ARBA" id="ARBA00009533"/>
    </source>
</evidence>
<dbReference type="Pfam" id="PF00282">
    <property type="entry name" value="Pyridoxal_deC"/>
    <property type="match status" value="1"/>
</dbReference>
<evidence type="ECO:0000256" key="5">
    <source>
        <dbReference type="ARBA" id="ARBA00023239"/>
    </source>
</evidence>
<dbReference type="GO" id="GO:0030170">
    <property type="term" value="F:pyridoxal phosphate binding"/>
    <property type="evidence" value="ECO:0007669"/>
    <property type="project" value="InterPro"/>
</dbReference>
<keyword evidence="5 8" id="KW-0456">Lyase</keyword>
<dbReference type="Proteomes" id="UP000193560">
    <property type="component" value="Unassembled WGS sequence"/>
</dbReference>
<evidence type="ECO:0000313" key="11">
    <source>
        <dbReference type="EMBL" id="ORZ24364.1"/>
    </source>
</evidence>
<evidence type="ECO:0000256" key="4">
    <source>
        <dbReference type="ARBA" id="ARBA00022898"/>
    </source>
</evidence>
<dbReference type="Gene3D" id="4.10.280.50">
    <property type="match status" value="1"/>
</dbReference>
<keyword evidence="4 7" id="KW-0663">Pyridoxal phosphate</keyword>
<organism evidence="11 12">
    <name type="scientific">Absidia repens</name>
    <dbReference type="NCBI Taxonomy" id="90262"/>
    <lineage>
        <taxon>Eukaryota</taxon>
        <taxon>Fungi</taxon>
        <taxon>Fungi incertae sedis</taxon>
        <taxon>Mucoromycota</taxon>
        <taxon>Mucoromycotina</taxon>
        <taxon>Mucoromycetes</taxon>
        <taxon>Mucorales</taxon>
        <taxon>Cunninghamellaceae</taxon>
        <taxon>Absidia</taxon>
    </lineage>
</organism>
<dbReference type="EMBL" id="MCGE01000002">
    <property type="protein sequence ID" value="ORZ24364.1"/>
    <property type="molecule type" value="Genomic_DNA"/>
</dbReference>
<dbReference type="GO" id="GO:0005829">
    <property type="term" value="C:cytosol"/>
    <property type="evidence" value="ECO:0007669"/>
    <property type="project" value="TreeGrafter"/>
</dbReference>
<reference evidence="11 12" key="1">
    <citation type="submission" date="2016-07" db="EMBL/GenBank/DDBJ databases">
        <title>Pervasive Adenine N6-methylation of Active Genes in Fungi.</title>
        <authorList>
            <consortium name="DOE Joint Genome Institute"/>
            <person name="Mondo S.J."/>
            <person name="Dannebaum R.O."/>
            <person name="Kuo R.C."/>
            <person name="Labutti K."/>
            <person name="Haridas S."/>
            <person name="Kuo A."/>
            <person name="Salamov A."/>
            <person name="Ahrendt S.R."/>
            <person name="Lipzen A."/>
            <person name="Sullivan W."/>
            <person name="Andreopoulos W.B."/>
            <person name="Clum A."/>
            <person name="Lindquist E."/>
            <person name="Daum C."/>
            <person name="Ramamoorthy G.K."/>
            <person name="Gryganskyi A."/>
            <person name="Culley D."/>
            <person name="Magnuson J.K."/>
            <person name="James T.Y."/>
            <person name="O'Malley M.A."/>
            <person name="Stajich J.E."/>
            <person name="Spatafora J.W."/>
            <person name="Visel A."/>
            <person name="Grigoriev I.V."/>
        </authorList>
    </citation>
    <scope>NUCLEOTIDE SEQUENCE [LARGE SCALE GENOMIC DNA]</scope>
    <source>
        <strain evidence="11 12">NRRL 1336</strain>
    </source>
</reference>
<dbReference type="FunFam" id="4.10.280.50:FF:000001">
    <property type="entry name" value="Glutamate decarboxylase"/>
    <property type="match status" value="1"/>
</dbReference>
<dbReference type="InterPro" id="IPR010107">
    <property type="entry name" value="Glutamate_decarboxylase"/>
</dbReference>
<evidence type="ECO:0000313" key="12">
    <source>
        <dbReference type="Proteomes" id="UP000193560"/>
    </source>
</evidence>
<evidence type="ECO:0000256" key="6">
    <source>
        <dbReference type="ARBA" id="ARBA00048868"/>
    </source>
</evidence>
<accession>A0A1X2IYG3</accession>
<dbReference type="InterPro" id="IPR015421">
    <property type="entry name" value="PyrdxlP-dep_Trfase_major"/>
</dbReference>
<evidence type="ECO:0000256" key="9">
    <source>
        <dbReference type="RuleBase" id="RU361171"/>
    </source>
</evidence>
<dbReference type="GO" id="GO:0006538">
    <property type="term" value="P:L-glutamate catabolic process"/>
    <property type="evidence" value="ECO:0007669"/>
    <property type="project" value="TreeGrafter"/>
</dbReference>
<comment type="cofactor">
    <cofactor evidence="1 7 8">
        <name>pyridoxal 5'-phosphate</name>
        <dbReference type="ChEBI" id="CHEBI:597326"/>
    </cofactor>
</comment>
<protein>
    <recommendedName>
        <fullName evidence="3 9">Glutamate decarboxylase</fullName>
        <ecNumber evidence="3 9">4.1.1.15</ecNumber>
    </recommendedName>
</protein>
<evidence type="ECO:0000256" key="10">
    <source>
        <dbReference type="SAM" id="MobiDB-lite"/>
    </source>
</evidence>
<evidence type="ECO:0000256" key="7">
    <source>
        <dbReference type="PIRSR" id="PIRSR602129-50"/>
    </source>
</evidence>
<evidence type="ECO:0000256" key="3">
    <source>
        <dbReference type="ARBA" id="ARBA00012421"/>
    </source>
</evidence>
<dbReference type="STRING" id="90262.A0A1X2IYG3"/>
<dbReference type="InterPro" id="IPR015424">
    <property type="entry name" value="PyrdxlP-dep_Trfase"/>
</dbReference>
<comment type="catalytic activity">
    <reaction evidence="6 9">
        <text>L-glutamate + H(+) = 4-aminobutanoate + CO2</text>
        <dbReference type="Rhea" id="RHEA:17785"/>
        <dbReference type="ChEBI" id="CHEBI:15378"/>
        <dbReference type="ChEBI" id="CHEBI:16526"/>
        <dbReference type="ChEBI" id="CHEBI:29985"/>
        <dbReference type="ChEBI" id="CHEBI:59888"/>
        <dbReference type="EC" id="4.1.1.15"/>
    </reaction>
</comment>
<dbReference type="GO" id="GO:0004351">
    <property type="term" value="F:glutamate decarboxylase activity"/>
    <property type="evidence" value="ECO:0007669"/>
    <property type="project" value="UniProtKB-EC"/>
</dbReference>
<feature type="modified residue" description="N6-(pyridoxal phosphate)lysine" evidence="7">
    <location>
        <position position="298"/>
    </location>
</feature>
<feature type="region of interest" description="Disordered" evidence="10">
    <location>
        <begin position="493"/>
        <end position="517"/>
    </location>
</feature>
<evidence type="ECO:0000256" key="8">
    <source>
        <dbReference type="RuleBase" id="RU000382"/>
    </source>
</evidence>